<evidence type="ECO:0000313" key="3">
    <source>
        <dbReference type="EMBL" id="KAK4204004.1"/>
    </source>
</evidence>
<feature type="region of interest" description="Disordered" evidence="1">
    <location>
        <begin position="1567"/>
        <end position="1586"/>
    </location>
</feature>
<feature type="compositionally biased region" description="Acidic residues" evidence="1">
    <location>
        <begin position="461"/>
        <end position="471"/>
    </location>
</feature>
<dbReference type="InterPro" id="IPR043904">
    <property type="entry name" value="PhoD_2-like"/>
</dbReference>
<name>A0AAN6XNP8_9PEZI</name>
<feature type="compositionally biased region" description="Gly residues" evidence="1">
    <location>
        <begin position="1522"/>
        <end position="1533"/>
    </location>
</feature>
<comment type="caution">
    <text evidence="3">The sequence shown here is derived from an EMBL/GenBank/DDBJ whole genome shotgun (WGS) entry which is preliminary data.</text>
</comment>
<keyword evidence="4" id="KW-1185">Reference proteome</keyword>
<dbReference type="EMBL" id="MU863885">
    <property type="protein sequence ID" value="KAK4204004.1"/>
    <property type="molecule type" value="Genomic_DNA"/>
</dbReference>
<feature type="compositionally biased region" description="Polar residues" evidence="1">
    <location>
        <begin position="27"/>
        <end position="79"/>
    </location>
</feature>
<feature type="compositionally biased region" description="Polar residues" evidence="1">
    <location>
        <begin position="1458"/>
        <end position="1474"/>
    </location>
</feature>
<dbReference type="InterPro" id="IPR038607">
    <property type="entry name" value="PhoD-like_sf"/>
</dbReference>
<dbReference type="GO" id="GO:0016020">
    <property type="term" value="C:membrane"/>
    <property type="evidence" value="ECO:0007669"/>
    <property type="project" value="TreeGrafter"/>
</dbReference>
<feature type="compositionally biased region" description="Basic and acidic residues" evidence="1">
    <location>
        <begin position="238"/>
        <end position="260"/>
    </location>
</feature>
<gene>
    <name evidence="3" type="ORF">QBC40DRAFT_273763</name>
</gene>
<reference evidence="3" key="2">
    <citation type="submission" date="2023-05" db="EMBL/GenBank/DDBJ databases">
        <authorList>
            <consortium name="Lawrence Berkeley National Laboratory"/>
            <person name="Steindorff A."/>
            <person name="Hensen N."/>
            <person name="Bonometti L."/>
            <person name="Westerberg I."/>
            <person name="Brannstrom I.O."/>
            <person name="Guillou S."/>
            <person name="Cros-Aarteil S."/>
            <person name="Calhoun S."/>
            <person name="Haridas S."/>
            <person name="Kuo A."/>
            <person name="Mondo S."/>
            <person name="Pangilinan J."/>
            <person name="Riley R."/>
            <person name="Labutti K."/>
            <person name="Andreopoulos B."/>
            <person name="Lipzen A."/>
            <person name="Chen C."/>
            <person name="Yanf M."/>
            <person name="Daum C."/>
            <person name="Ng V."/>
            <person name="Clum A."/>
            <person name="Ohm R."/>
            <person name="Martin F."/>
            <person name="Silar P."/>
            <person name="Natvig D."/>
            <person name="Lalanne C."/>
            <person name="Gautier V."/>
            <person name="Ament-Velasquez S.L."/>
            <person name="Kruys A."/>
            <person name="Hutchinson M.I."/>
            <person name="Powell A.J."/>
            <person name="Barry K."/>
            <person name="Miller A.N."/>
            <person name="Grigoriev I.V."/>
            <person name="Debuchy R."/>
            <person name="Gladieux P."/>
            <person name="Thoren M.H."/>
            <person name="Johannesson H."/>
        </authorList>
    </citation>
    <scope>NUCLEOTIDE SEQUENCE</scope>
    <source>
        <strain evidence="3">CBS 315.58</strain>
    </source>
</reference>
<protein>
    <recommendedName>
        <fullName evidence="2">PhoD-like phosphatase domain-containing protein</fullName>
    </recommendedName>
</protein>
<feature type="region of interest" description="Disordered" evidence="1">
    <location>
        <begin position="1"/>
        <end position="554"/>
    </location>
</feature>
<proteinExistence type="predicted"/>
<organism evidence="3 4">
    <name type="scientific">Triangularia verruculosa</name>
    <dbReference type="NCBI Taxonomy" id="2587418"/>
    <lineage>
        <taxon>Eukaryota</taxon>
        <taxon>Fungi</taxon>
        <taxon>Dikarya</taxon>
        <taxon>Ascomycota</taxon>
        <taxon>Pezizomycotina</taxon>
        <taxon>Sordariomycetes</taxon>
        <taxon>Sordariomycetidae</taxon>
        <taxon>Sordariales</taxon>
        <taxon>Podosporaceae</taxon>
        <taxon>Triangularia</taxon>
    </lineage>
</organism>
<feature type="region of interest" description="Disordered" evidence="1">
    <location>
        <begin position="848"/>
        <end position="894"/>
    </location>
</feature>
<feature type="compositionally biased region" description="Basic residues" evidence="1">
    <location>
        <begin position="187"/>
        <end position="197"/>
    </location>
</feature>
<feature type="region of interest" description="Disordered" evidence="1">
    <location>
        <begin position="1395"/>
        <end position="1506"/>
    </location>
</feature>
<feature type="region of interest" description="Disordered" evidence="1">
    <location>
        <begin position="1675"/>
        <end position="1742"/>
    </location>
</feature>
<feature type="compositionally biased region" description="Low complexity" evidence="1">
    <location>
        <begin position="120"/>
        <end position="129"/>
    </location>
</feature>
<dbReference type="Proteomes" id="UP001303160">
    <property type="component" value="Unassembled WGS sequence"/>
</dbReference>
<dbReference type="Gene3D" id="3.60.21.70">
    <property type="entry name" value="PhoD-like phosphatase"/>
    <property type="match status" value="1"/>
</dbReference>
<feature type="domain" description="PhoD-like phosphatase" evidence="2">
    <location>
        <begin position="1218"/>
        <end position="1376"/>
    </location>
</feature>
<feature type="compositionally biased region" description="Basic and acidic residues" evidence="1">
    <location>
        <begin position="213"/>
        <end position="227"/>
    </location>
</feature>
<feature type="domain" description="PhoD-like phosphatase" evidence="2">
    <location>
        <begin position="956"/>
        <end position="1209"/>
    </location>
</feature>
<feature type="compositionally biased region" description="Basic and acidic residues" evidence="1">
    <location>
        <begin position="848"/>
        <end position="873"/>
    </location>
</feature>
<evidence type="ECO:0000256" key="1">
    <source>
        <dbReference type="SAM" id="MobiDB-lite"/>
    </source>
</evidence>
<dbReference type="Pfam" id="PF19050">
    <property type="entry name" value="PhoD_2"/>
    <property type="match status" value="2"/>
</dbReference>
<dbReference type="PANTHER" id="PTHR46689:SF1">
    <property type="entry name" value="PHOD-LIKE PHOSPHATASE DOMAIN-CONTAINING PROTEIN"/>
    <property type="match status" value="1"/>
</dbReference>
<feature type="compositionally biased region" description="Polar residues" evidence="1">
    <location>
        <begin position="304"/>
        <end position="334"/>
    </location>
</feature>
<accession>A0AAN6XNP8</accession>
<dbReference type="InterPro" id="IPR018946">
    <property type="entry name" value="PhoD-like_MPP"/>
</dbReference>
<evidence type="ECO:0000313" key="4">
    <source>
        <dbReference type="Proteomes" id="UP001303160"/>
    </source>
</evidence>
<feature type="compositionally biased region" description="Basic and acidic residues" evidence="1">
    <location>
        <begin position="348"/>
        <end position="358"/>
    </location>
</feature>
<feature type="compositionally biased region" description="Basic and acidic residues" evidence="1">
    <location>
        <begin position="171"/>
        <end position="181"/>
    </location>
</feature>
<feature type="compositionally biased region" description="Polar residues" evidence="1">
    <location>
        <begin position="1695"/>
        <end position="1712"/>
    </location>
</feature>
<evidence type="ECO:0000259" key="2">
    <source>
        <dbReference type="Pfam" id="PF19050"/>
    </source>
</evidence>
<feature type="region of interest" description="Disordered" evidence="1">
    <location>
        <begin position="606"/>
        <end position="628"/>
    </location>
</feature>
<dbReference type="CDD" id="cd07389">
    <property type="entry name" value="MPP_PhoD"/>
    <property type="match status" value="1"/>
</dbReference>
<dbReference type="PANTHER" id="PTHR46689">
    <property type="entry name" value="MEMBRANE PROTEIN, PUTATIVE-RELATED"/>
    <property type="match status" value="1"/>
</dbReference>
<reference evidence="3" key="1">
    <citation type="journal article" date="2023" name="Mol. Phylogenet. Evol.">
        <title>Genome-scale phylogeny and comparative genomics of the fungal order Sordariales.</title>
        <authorList>
            <person name="Hensen N."/>
            <person name="Bonometti L."/>
            <person name="Westerberg I."/>
            <person name="Brannstrom I.O."/>
            <person name="Guillou S."/>
            <person name="Cros-Aarteil S."/>
            <person name="Calhoun S."/>
            <person name="Haridas S."/>
            <person name="Kuo A."/>
            <person name="Mondo S."/>
            <person name="Pangilinan J."/>
            <person name="Riley R."/>
            <person name="LaButti K."/>
            <person name="Andreopoulos B."/>
            <person name="Lipzen A."/>
            <person name="Chen C."/>
            <person name="Yan M."/>
            <person name="Daum C."/>
            <person name="Ng V."/>
            <person name="Clum A."/>
            <person name="Steindorff A."/>
            <person name="Ohm R.A."/>
            <person name="Martin F."/>
            <person name="Silar P."/>
            <person name="Natvig D.O."/>
            <person name="Lalanne C."/>
            <person name="Gautier V."/>
            <person name="Ament-Velasquez S.L."/>
            <person name="Kruys A."/>
            <person name="Hutchinson M.I."/>
            <person name="Powell A.J."/>
            <person name="Barry K."/>
            <person name="Miller A.N."/>
            <person name="Grigoriev I.V."/>
            <person name="Debuchy R."/>
            <person name="Gladieux P."/>
            <person name="Hiltunen Thoren M."/>
            <person name="Johannesson H."/>
        </authorList>
    </citation>
    <scope>NUCLEOTIDE SEQUENCE</scope>
    <source>
        <strain evidence="3">CBS 315.58</strain>
    </source>
</reference>
<feature type="region of interest" description="Disordered" evidence="1">
    <location>
        <begin position="1518"/>
        <end position="1554"/>
    </location>
</feature>
<sequence>MASNPYWGELPPPQVSQASGRLLFDDQQPQAHDNRQSLDAGTQGQVRPNRVSVQTTKSDAPTESTLSPFTSPTASSFQGQGLAPRPPSLPYGANQYPPELVENRRKRRSRSLEQDEEYYAAALASAASGPPLPAAPDVPRTAASYRYPPSSSGTRNMDVDDYYKAAGPEHPVLDRAQKTLDESALPRSHRTNGHPRRTSAAEQSLQRSTRRTSTQDRSRMLADDRSPLQRLELTLDSISKEDKRARLEAAERAVRGRAGYDADNITQPVGRPRRTSLTTGDAPGNPKTPSRPSQAHGAPGPNGPLSQNPHEDGQTFSTPTDRSPRTQGPDSQTAPPGHSSGIPQRNLSFRERAAKSDIKLPNSVEEAGSKEASPVTSPPRTASNKLKKNRTNDPWPRRVSMSESEADEARKPAENDSPNPKAVNVGPATPATPRYAGEPARPNTGAVRSRSSSHGRRDSFADDNELMDDEIYPPRPAKLQKSPSQRKADQILGRVPSNTAAANGARQEGAVFRDPVSPPGPVATAPGTDAQAVHRSARRENRSDTDSDDEEGHHMSSLVYHGRDKYAPGDGLYQPTPYLDEWQKATVGALTGALLDLEDVPPVVDKGNPTWWESPKSRTRASSLSSRPKKAEAFEGEYDDTNGTHTPNSSAFYPNISAVQSGDLSRLSEVDVGGGLSKKLQQTKKGKRGKQWEALRPLSPNPADLGAALTLNGSQDSLDCFSICSDAFPRKAAVSYTTPTRFKPPLYLKCGPLLRYCGIRHERVPSRSTRGAIVDREIWRGSIMIVTTDKDSSYDIAPTLRLFVQPIELLPLPPKQVPGDEPLAPEYVDPIAGHPKLGRKGETLYVRPVDHLEPGRDVSRDETDDGLFEKTRSPPEGSSADPPGSFAARRKRAEVDGEKAGKYKDVRGFRLHAEHGYTFWRFNIEIELRDRQQRIAYRINRGPSTGFWVPAKGQTMNIMFHSCNGFSLSVNPDEFTGPDPMWRDVLNTHQSQPFHVMIGGGDQIYNDRCMQDTTLFRNWLMIKNPLQKHNAPFSSELQHELERFYMERYAMWFSQGLFSMANSQIPMVNMYDDHDIIDGFGSYPHHFMSSPVFSGLGNVAFKYYMLFQHQSTPSETEKHEPSWTLGVKPGPYINELSRSLFMFLGSKVALLAVDARTERTRQDVLHEDTWKKIMDRCYQEIDKGKVEHLLVLLGVPIAYPRLVWLENILTSRVMDPIKALSKMGMFKGLLNRFDGGVEVLDDLDDHWTAKSHKAERKFVIEDLQDLAADKSIRITILSGDVHLAAIGQFYSNPKLGLAKHRDFRYMPNVISSAIVNTPPPDLMADILNKRNKVHHFDKETDEDMIPIFGHGVDSKPRNNKHLLPHRNWCAIRPYVPGHTPEPTPTQSLYDLTPYGTPSGAERPGLLRRLSGKARASSFRGPDSVKDRSRPPISNSFLRGMSSRGGVASADEIGRPATARSNKLTRTMSGSSVSGRINGLFRRLSSSKKQRDDGGINGNWGGDTDEDAIYDDETLRQRVGAHPSGGVGLRGGLGDYPSGHSTNSHNSEYARGDESHFTVKAPQPQQYQQQYPSNHGRSKSATVVGSAGAGGQGMYPNSAYASTSQHDKGFVPKPFHRVPTGLSTKQLKHAKVLEVDLEGGLEVTLNVEIAPKDPSGSTVPYRLVVPKLWYEYEGEEPEDELEQVHGRGQSDVAAGHQQQQAGMVEGGNSSQQVFEKKPGGLKRLFSGRKRKNSVSGEAPPTPV</sequence>
<feature type="compositionally biased region" description="Polar residues" evidence="1">
    <location>
        <begin position="374"/>
        <end position="384"/>
    </location>
</feature>